<dbReference type="PANTHER" id="PTHR11361:SF20">
    <property type="entry name" value="MUTS PROTEIN HOMOLOG 5"/>
    <property type="match status" value="1"/>
</dbReference>
<dbReference type="AlphaFoldDB" id="A0A5E4QAX4"/>
<evidence type="ECO:0000313" key="3">
    <source>
        <dbReference type="EMBL" id="VVC94919.1"/>
    </source>
</evidence>
<dbReference type="PANTHER" id="PTHR11361">
    <property type="entry name" value="DNA MISMATCH REPAIR PROTEIN MUTS FAMILY MEMBER"/>
    <property type="match status" value="1"/>
</dbReference>
<dbReference type="GO" id="GO:0140664">
    <property type="term" value="F:ATP-dependent DNA damage sensor activity"/>
    <property type="evidence" value="ECO:0007669"/>
    <property type="project" value="InterPro"/>
</dbReference>
<dbReference type="InterPro" id="IPR036187">
    <property type="entry name" value="DNA_mismatch_repair_MutS_sf"/>
</dbReference>
<dbReference type="SUPFAM" id="SSF52540">
    <property type="entry name" value="P-loop containing nucleoside triphosphate hydrolases"/>
    <property type="match status" value="1"/>
</dbReference>
<comment type="similarity">
    <text evidence="1">Belongs to the DNA mismatch repair MutS family.</text>
</comment>
<name>A0A5E4QAX4_9NEOP</name>
<accession>A0A5E4QAX4</accession>
<dbReference type="EMBL" id="FZQP02002159">
    <property type="protein sequence ID" value="VVC94919.1"/>
    <property type="molecule type" value="Genomic_DNA"/>
</dbReference>
<evidence type="ECO:0000313" key="4">
    <source>
        <dbReference type="Proteomes" id="UP000324832"/>
    </source>
</evidence>
<organism evidence="3 4">
    <name type="scientific">Leptidea sinapis</name>
    <dbReference type="NCBI Taxonomy" id="189913"/>
    <lineage>
        <taxon>Eukaryota</taxon>
        <taxon>Metazoa</taxon>
        <taxon>Ecdysozoa</taxon>
        <taxon>Arthropoda</taxon>
        <taxon>Hexapoda</taxon>
        <taxon>Insecta</taxon>
        <taxon>Pterygota</taxon>
        <taxon>Neoptera</taxon>
        <taxon>Endopterygota</taxon>
        <taxon>Lepidoptera</taxon>
        <taxon>Glossata</taxon>
        <taxon>Ditrysia</taxon>
        <taxon>Papilionoidea</taxon>
        <taxon>Pieridae</taxon>
        <taxon>Dismorphiinae</taxon>
        <taxon>Leptidea</taxon>
    </lineage>
</organism>
<dbReference type="SUPFAM" id="SSF48334">
    <property type="entry name" value="DNA repair protein MutS, domain III"/>
    <property type="match status" value="1"/>
</dbReference>
<dbReference type="Pfam" id="PF05192">
    <property type="entry name" value="MutS_III"/>
    <property type="match status" value="1"/>
</dbReference>
<dbReference type="InterPro" id="IPR027417">
    <property type="entry name" value="P-loop_NTPase"/>
</dbReference>
<dbReference type="InterPro" id="IPR007696">
    <property type="entry name" value="DNA_mismatch_repair_MutS_core"/>
</dbReference>
<feature type="domain" description="DNA mismatch repair protein MutS core" evidence="2">
    <location>
        <begin position="123"/>
        <end position="370"/>
    </location>
</feature>
<proteinExistence type="inferred from homology"/>
<dbReference type="SMART" id="SM00533">
    <property type="entry name" value="MUTSd"/>
    <property type="match status" value="1"/>
</dbReference>
<gene>
    <name evidence="3" type="ORF">LSINAPIS_LOCUS6755</name>
</gene>
<dbReference type="GO" id="GO:0005634">
    <property type="term" value="C:nucleus"/>
    <property type="evidence" value="ECO:0007669"/>
    <property type="project" value="TreeGrafter"/>
</dbReference>
<dbReference type="GO" id="GO:0051026">
    <property type="term" value="P:chiasma assembly"/>
    <property type="evidence" value="ECO:0007669"/>
    <property type="project" value="TreeGrafter"/>
</dbReference>
<keyword evidence="4" id="KW-1185">Reference proteome</keyword>
<sequence length="402" mass="45896">MITPSVISTFVDYEACKRRIYSLALPGEPSACSEEQRAIFLRTVLDFSQTMSVHALGALLRYLDLHWSNLNMDLHTKPHFMTLKRISLLDIVLMDEDTYRGLQIFNTQAHPSGFKRGVQGSNKEGLSLFHLFSKCYSKVGQARLRLLLRHPTTDIGTLRQRQDVIEFFMKPQSDSIMRNICSSLRYIKNVNGILAKIKALSAKAFVWKSLYNTLYNAVVISEICENARRASQYLDKIASFDTNKLYEMALYMNRIIDFDLSKSEGKFTVKVGVDADLDMKKQTMASLHGLMSETAKVEMERLPSFIEECTMLYMPHLGYLLGVRAWSDHLTLEQKELPDMKFMYNFVRPTLSTEKVIQIKQGRHPLYLLTCDNFVANDAESSREAGFVKILTGPNASGKSIY</sequence>
<dbReference type="Proteomes" id="UP000324832">
    <property type="component" value="Unassembled WGS sequence"/>
</dbReference>
<dbReference type="InterPro" id="IPR045076">
    <property type="entry name" value="MutS"/>
</dbReference>
<dbReference type="GO" id="GO:0030983">
    <property type="term" value="F:mismatched DNA binding"/>
    <property type="evidence" value="ECO:0007669"/>
    <property type="project" value="InterPro"/>
</dbReference>
<dbReference type="GO" id="GO:0005524">
    <property type="term" value="F:ATP binding"/>
    <property type="evidence" value="ECO:0007669"/>
    <property type="project" value="InterPro"/>
</dbReference>
<dbReference type="Gene3D" id="3.40.50.300">
    <property type="entry name" value="P-loop containing nucleotide triphosphate hydrolases"/>
    <property type="match status" value="1"/>
</dbReference>
<evidence type="ECO:0000256" key="1">
    <source>
        <dbReference type="ARBA" id="ARBA00006271"/>
    </source>
</evidence>
<dbReference type="GO" id="GO:0006298">
    <property type="term" value="P:mismatch repair"/>
    <property type="evidence" value="ECO:0007669"/>
    <property type="project" value="InterPro"/>
</dbReference>
<evidence type="ECO:0000259" key="2">
    <source>
        <dbReference type="SMART" id="SM00533"/>
    </source>
</evidence>
<protein>
    <recommendedName>
        <fullName evidence="2">DNA mismatch repair protein MutS core domain-containing protein</fullName>
    </recommendedName>
</protein>
<reference evidence="3 4" key="1">
    <citation type="submission" date="2017-07" db="EMBL/GenBank/DDBJ databases">
        <authorList>
            <person name="Talla V."/>
            <person name="Backstrom N."/>
        </authorList>
    </citation>
    <scope>NUCLEOTIDE SEQUENCE [LARGE SCALE GENOMIC DNA]</scope>
</reference>
<dbReference type="Gene3D" id="1.10.1420.10">
    <property type="match status" value="1"/>
</dbReference>